<dbReference type="AlphaFoldDB" id="A0A660L7Y5"/>
<reference evidence="3 4" key="1">
    <citation type="submission" date="2018-10" db="EMBL/GenBank/DDBJ databases">
        <title>Genomic Encyclopedia of Type Strains, Phase IV (KMG-IV): sequencing the most valuable type-strain genomes for metagenomic binning, comparative biology and taxonomic classification.</title>
        <authorList>
            <person name="Goeker M."/>
        </authorList>
    </citation>
    <scope>NUCLEOTIDE SEQUENCE [LARGE SCALE GENOMIC DNA]</scope>
    <source>
        <strain evidence="3 4">DSM 22653</strain>
    </source>
</reference>
<keyword evidence="2" id="KW-0472">Membrane</keyword>
<organism evidence="3 4">
    <name type="scientific">Brockia lithotrophica</name>
    <dbReference type="NCBI Taxonomy" id="933949"/>
    <lineage>
        <taxon>Bacteria</taxon>
        <taxon>Bacillati</taxon>
        <taxon>Bacillota</taxon>
        <taxon>Bacilli</taxon>
        <taxon>Bacillales</taxon>
        <taxon>Bacillales Family X. Incertae Sedis</taxon>
        <taxon>Brockia</taxon>
    </lineage>
</organism>
<name>A0A660L7Y5_9BACL</name>
<evidence type="ECO:0000256" key="2">
    <source>
        <dbReference type="SAM" id="Phobius"/>
    </source>
</evidence>
<protein>
    <submittedName>
        <fullName evidence="3">Uncharacterized protein</fullName>
    </submittedName>
</protein>
<keyword evidence="2" id="KW-1133">Transmembrane helix</keyword>
<evidence type="ECO:0000256" key="1">
    <source>
        <dbReference type="SAM" id="MobiDB-lite"/>
    </source>
</evidence>
<comment type="caution">
    <text evidence="3">The sequence shown here is derived from an EMBL/GenBank/DDBJ whole genome shotgun (WGS) entry which is preliminary data.</text>
</comment>
<gene>
    <name evidence="3" type="ORF">C7438_0622</name>
</gene>
<dbReference type="Proteomes" id="UP000267019">
    <property type="component" value="Unassembled WGS sequence"/>
</dbReference>
<keyword evidence="4" id="KW-1185">Reference proteome</keyword>
<dbReference type="RefSeq" id="WP_121443853.1">
    <property type="nucleotide sequence ID" value="NZ_RBIJ01000001.1"/>
</dbReference>
<proteinExistence type="predicted"/>
<feature type="transmembrane region" description="Helical" evidence="2">
    <location>
        <begin position="16"/>
        <end position="35"/>
    </location>
</feature>
<accession>A0A660L7Y5</accession>
<evidence type="ECO:0000313" key="4">
    <source>
        <dbReference type="Proteomes" id="UP000267019"/>
    </source>
</evidence>
<dbReference type="EMBL" id="RBIJ01000001">
    <property type="protein sequence ID" value="RKQ88969.1"/>
    <property type="molecule type" value="Genomic_DNA"/>
</dbReference>
<evidence type="ECO:0000313" key="3">
    <source>
        <dbReference type="EMBL" id="RKQ88969.1"/>
    </source>
</evidence>
<feature type="region of interest" description="Disordered" evidence="1">
    <location>
        <begin position="127"/>
        <end position="151"/>
    </location>
</feature>
<keyword evidence="2" id="KW-0812">Transmembrane</keyword>
<sequence length="151" mass="16398">MVREEKTVGSTSRWRWIFGAMVFAALVGAAFALLAEGIPRDAASALAVLKGGDWLSSFRVRLGTAGTSPRIALPSDGGEGADKVDHPLYHPYSYAYRYVREVPEGGVVWLEYEEVLVVEDGRGNPLKEIPTGNTMRLKLTPPRPSALGPRS</sequence>